<gene>
    <name evidence="2" type="ORF">JKP88DRAFT_315022</name>
</gene>
<feature type="region of interest" description="Disordered" evidence="1">
    <location>
        <begin position="94"/>
        <end position="124"/>
    </location>
</feature>
<sequence length="1154" mass="117829">MSKAEAAHADASQLDVFLQGTTLALSGSMEPKLMDKARAASAAAAQLPHALFQGGTNTAGKYAASAIYACVRALVAGAARAVLQRRSNLEREAAAAAERAKGSGGSGGGGGGSGGAAPGALKAGMRTVPPGRRVLLLGAAEEMGRVRRRRAADRGSAAPCTAGVRRAWDKKEREAGGAAAALWSMDPALAHRERTSLDLVVHAADAALPQPADGVEEAEHRYCSRITYQHRYCSRFTYQLHSLKLPKGLSHITAVATARTAAPPLALAPPAATLLAVGTATGQVAVWLVRSGGAAQQQQPQQQQQQRQQQQAQQQQPVLLRVLSQPFHVLRSGGAVQPPPPQQQQQQHPVLLRVLSQVPKADQSPIAALSLGDGPAAALAAVDASGVARLYALDAPHTLAAAAAAAAKGGGGSGGGRAPEPLLLLAVPPDTLRRPLLDARLEAWAAAPRRRRRRRRWQTRRGRGCGRSLASQQRAVPPTSTAGRTANVIAPVAASSASLTSSAHSGGGGGSGGSSGGDAGRSTRRRTRGTCVALHPARTAAGARLSMVVGTEGGSAVMLNADAFDRNIALCGDVVYGRCFATYEPSLPSVVDVDVLHAGSAARDGGNACKRMFSEHHRAPVILIDFCGGGDGLTMVTLDAAHVVAVWEYSADSATGYAWNAPTRAAALDLGHRTYAPDQATVIVNLTLQLGHRALADQAMGALSLRSAAVDEVIYARRARRRRDDGGGDAAPRRDPTSTRNALAAALDMVHGPDFRLWQRLPREDGGRLELLVPTADGDGGGDDSGGGGGGGRWLCAATYSAGGALASVVMKSCQARHLLKMAHLLRAGVLVEARLTPSRLELALLIAHVGRERAPAAAREEAAALRGMTAAAAIVAAAAGAGAAAGGGGGAAAALRIALVDLATLAALPCGALHELPVQQVCSGALPPPLPLSARAAAAARAFQRPAACAAAAAPICVPLLPSARLVRAAPASLVRAAKAGVLPTFALSPVHDAPGTDFAYLLVDSAIYAYSMETGRRMPCAGLEVPAAEAAAGPAAAAAAPRIRVSACGRHVFVAPAGMDRVHAFQLGGDALRPPPSDEDARRRRAARALRTVRRHATPVRARAFCGAAAAAAADGALGFAYGPGGACDHGALAAALVREVVDAALSDAATR</sequence>
<feature type="region of interest" description="Disordered" evidence="1">
    <location>
        <begin position="447"/>
        <end position="484"/>
    </location>
</feature>
<dbReference type="Proteomes" id="UP000664859">
    <property type="component" value="Unassembled WGS sequence"/>
</dbReference>
<dbReference type="PANTHER" id="PTHR13526">
    <property type="entry name" value="TRANSCRIPTION FACTOR SPT20 HOMOLOG"/>
    <property type="match status" value="1"/>
</dbReference>
<evidence type="ECO:0000313" key="2">
    <source>
        <dbReference type="EMBL" id="KAG5184385.1"/>
    </source>
</evidence>
<evidence type="ECO:0000256" key="1">
    <source>
        <dbReference type="SAM" id="MobiDB-lite"/>
    </source>
</evidence>
<dbReference type="GO" id="GO:0003712">
    <property type="term" value="F:transcription coregulator activity"/>
    <property type="evidence" value="ECO:0007669"/>
    <property type="project" value="InterPro"/>
</dbReference>
<feature type="compositionally biased region" description="Gly residues" evidence="1">
    <location>
        <begin position="102"/>
        <end position="117"/>
    </location>
</feature>
<accession>A0A835Z3K8</accession>
<reference evidence="2" key="1">
    <citation type="submission" date="2021-02" db="EMBL/GenBank/DDBJ databases">
        <title>First Annotated Genome of the Yellow-green Alga Tribonema minus.</title>
        <authorList>
            <person name="Mahan K.M."/>
        </authorList>
    </citation>
    <scope>NUCLEOTIDE SEQUENCE</scope>
    <source>
        <strain evidence="2">UTEX B ZZ1240</strain>
    </source>
</reference>
<dbReference type="EMBL" id="JAFCMP010000168">
    <property type="protein sequence ID" value="KAG5184385.1"/>
    <property type="molecule type" value="Genomic_DNA"/>
</dbReference>
<name>A0A835Z3K8_9STRA</name>
<feature type="region of interest" description="Disordered" evidence="1">
    <location>
        <begin position="499"/>
        <end position="530"/>
    </location>
</feature>
<protein>
    <submittedName>
        <fullName evidence="2">Uncharacterized protein</fullName>
    </submittedName>
</protein>
<feature type="compositionally biased region" description="Polar residues" evidence="1">
    <location>
        <begin position="469"/>
        <end position="484"/>
    </location>
</feature>
<dbReference type="GO" id="GO:0000124">
    <property type="term" value="C:SAGA complex"/>
    <property type="evidence" value="ECO:0007669"/>
    <property type="project" value="InterPro"/>
</dbReference>
<dbReference type="InterPro" id="IPR021950">
    <property type="entry name" value="Spt20"/>
</dbReference>
<dbReference type="GO" id="GO:0006357">
    <property type="term" value="P:regulation of transcription by RNA polymerase II"/>
    <property type="evidence" value="ECO:0007669"/>
    <property type="project" value="TreeGrafter"/>
</dbReference>
<evidence type="ECO:0000313" key="3">
    <source>
        <dbReference type="Proteomes" id="UP000664859"/>
    </source>
</evidence>
<proteinExistence type="predicted"/>
<dbReference type="PANTHER" id="PTHR13526:SF8">
    <property type="entry name" value="TRANSCRIPTION FACTOR SPT20 HOMOLOG"/>
    <property type="match status" value="1"/>
</dbReference>
<dbReference type="AlphaFoldDB" id="A0A835Z3K8"/>
<feature type="compositionally biased region" description="Gly residues" evidence="1">
    <location>
        <begin position="505"/>
        <end position="519"/>
    </location>
</feature>
<organism evidence="2 3">
    <name type="scientific">Tribonema minus</name>
    <dbReference type="NCBI Taxonomy" id="303371"/>
    <lineage>
        <taxon>Eukaryota</taxon>
        <taxon>Sar</taxon>
        <taxon>Stramenopiles</taxon>
        <taxon>Ochrophyta</taxon>
        <taxon>PX clade</taxon>
        <taxon>Xanthophyceae</taxon>
        <taxon>Tribonematales</taxon>
        <taxon>Tribonemataceae</taxon>
        <taxon>Tribonema</taxon>
    </lineage>
</organism>
<comment type="caution">
    <text evidence="2">The sequence shown here is derived from an EMBL/GenBank/DDBJ whole genome shotgun (WGS) entry which is preliminary data.</text>
</comment>
<feature type="compositionally biased region" description="Basic residues" evidence="1">
    <location>
        <begin position="448"/>
        <end position="464"/>
    </location>
</feature>
<keyword evidence="3" id="KW-1185">Reference proteome</keyword>